<accession>A0A0S7BRZ6</accession>
<comment type="subcellular location">
    <subcellularLocation>
        <location evidence="1">Cell envelope</location>
    </subcellularLocation>
</comment>
<dbReference type="Proteomes" id="UP000053370">
    <property type="component" value="Unassembled WGS sequence"/>
</dbReference>
<feature type="chain" id="PRO_5006633108" evidence="4">
    <location>
        <begin position="25"/>
        <end position="351"/>
    </location>
</feature>
<keyword evidence="6" id="KW-0813">Transport</keyword>
<evidence type="ECO:0000256" key="4">
    <source>
        <dbReference type="SAM" id="SignalP"/>
    </source>
</evidence>
<dbReference type="InterPro" id="IPR025997">
    <property type="entry name" value="SBP_2_dom"/>
</dbReference>
<evidence type="ECO:0000259" key="5">
    <source>
        <dbReference type="Pfam" id="PF13407"/>
    </source>
</evidence>
<name>A0A0S7BRZ6_9CHLR</name>
<protein>
    <submittedName>
        <fullName evidence="6">ABC-type sugar transport system, periplasmic component, contains N-terminal xre family HTH domain</fullName>
    </submittedName>
</protein>
<evidence type="ECO:0000256" key="2">
    <source>
        <dbReference type="ARBA" id="ARBA00007639"/>
    </source>
</evidence>
<proteinExistence type="inferred from homology"/>
<dbReference type="Gene3D" id="3.40.50.2300">
    <property type="match status" value="2"/>
</dbReference>
<dbReference type="STRING" id="1678840.ATC1_13127"/>
<dbReference type="EMBL" id="DF968181">
    <property type="protein sequence ID" value="GAP40161.1"/>
    <property type="molecule type" value="Genomic_DNA"/>
</dbReference>
<evidence type="ECO:0000256" key="3">
    <source>
        <dbReference type="ARBA" id="ARBA00022729"/>
    </source>
</evidence>
<dbReference type="GO" id="GO:0030246">
    <property type="term" value="F:carbohydrate binding"/>
    <property type="evidence" value="ECO:0007669"/>
    <property type="project" value="UniProtKB-ARBA"/>
</dbReference>
<keyword evidence="6" id="KW-0762">Sugar transport</keyword>
<gene>
    <name evidence="6" type="ORF">ATC1_13127</name>
</gene>
<dbReference type="GO" id="GO:0030313">
    <property type="term" value="C:cell envelope"/>
    <property type="evidence" value="ECO:0007669"/>
    <property type="project" value="UniProtKB-SubCell"/>
</dbReference>
<feature type="signal peptide" evidence="4">
    <location>
        <begin position="1"/>
        <end position="24"/>
    </location>
</feature>
<dbReference type="Pfam" id="PF13407">
    <property type="entry name" value="Peripla_BP_4"/>
    <property type="match status" value="1"/>
</dbReference>
<evidence type="ECO:0000313" key="7">
    <source>
        <dbReference type="Proteomes" id="UP000053370"/>
    </source>
</evidence>
<dbReference type="PATRIC" id="fig|1678840.3.peg.1350"/>
<reference evidence="6" key="1">
    <citation type="journal article" date="2015" name="Genome Announc.">
        <title>Draft Genome Sequence of Anaerolineae Strain TC1, a Novel Isolate from a Methanogenic Wastewater Treatment System.</title>
        <authorList>
            <person name="Matsuura N."/>
            <person name="Tourlousse D.M."/>
            <person name="Sun L."/>
            <person name="Toyonaga M."/>
            <person name="Kuroda K."/>
            <person name="Ohashi A."/>
            <person name="Cruz R."/>
            <person name="Yamaguchi T."/>
            <person name="Sekiguchi Y."/>
        </authorList>
    </citation>
    <scope>NUCLEOTIDE SEQUENCE [LARGE SCALE GENOMIC DNA]</scope>
    <source>
        <strain evidence="6">TC1</strain>
    </source>
</reference>
<feature type="domain" description="Periplasmic binding protein" evidence="5">
    <location>
        <begin position="30"/>
        <end position="308"/>
    </location>
</feature>
<keyword evidence="3 4" id="KW-0732">Signal</keyword>
<dbReference type="RefSeq" id="WP_062279218.1">
    <property type="nucleotide sequence ID" value="NZ_DF968181.1"/>
</dbReference>
<evidence type="ECO:0000256" key="1">
    <source>
        <dbReference type="ARBA" id="ARBA00004196"/>
    </source>
</evidence>
<sequence length="351" mass="38646">MSKKLFVLSIVLVLAMAITGVVSAADSFKIGVVTPDADHGFTGESVAHARAELEKLSKEIGFEYKFEVGGEAAKQIAAIETILEWGPDCIVLWPLEGEQLKNAATTIMEAGVKLIIYDRLIDGFKPTAEIMGDNETIGKWMGEYLLKYFAEQLKAGETITYLRFIGDSSTVSIQRSKGMDDVIAASEYAAQFKQVQADYQTDWSNAKAQEQMENWLTTADAKEIEDLDLIVTHDDEVVDGIVVALNNYFGSDPAAKLNIKLMTGVGGRRETLATFDKPVANGIELDTYFFSPSFIREAIRLGVAAAQGQQYAGQDINGQLFLIPSIEIDKNTVEAFRASKEFEERYSISMN</sequence>
<comment type="similarity">
    <text evidence="2">Belongs to the bacterial solute-binding protein 2 family.</text>
</comment>
<dbReference type="PANTHER" id="PTHR46847">
    <property type="entry name" value="D-ALLOSE-BINDING PERIPLASMIC PROTEIN-RELATED"/>
    <property type="match status" value="1"/>
</dbReference>
<dbReference type="SUPFAM" id="SSF53822">
    <property type="entry name" value="Periplasmic binding protein-like I"/>
    <property type="match status" value="1"/>
</dbReference>
<dbReference type="AlphaFoldDB" id="A0A0S7BRZ6"/>
<organism evidence="6">
    <name type="scientific">Flexilinea flocculi</name>
    <dbReference type="NCBI Taxonomy" id="1678840"/>
    <lineage>
        <taxon>Bacteria</taxon>
        <taxon>Bacillati</taxon>
        <taxon>Chloroflexota</taxon>
        <taxon>Anaerolineae</taxon>
        <taxon>Anaerolineales</taxon>
        <taxon>Anaerolineaceae</taxon>
        <taxon>Flexilinea</taxon>
    </lineage>
</organism>
<keyword evidence="7" id="KW-1185">Reference proteome</keyword>
<dbReference type="OrthoDB" id="9769193at2"/>
<evidence type="ECO:0000313" key="6">
    <source>
        <dbReference type="EMBL" id="GAP40161.1"/>
    </source>
</evidence>
<dbReference type="InterPro" id="IPR028082">
    <property type="entry name" value="Peripla_BP_I"/>
</dbReference>
<dbReference type="PANTHER" id="PTHR46847:SF1">
    <property type="entry name" value="D-ALLOSE-BINDING PERIPLASMIC PROTEIN-RELATED"/>
    <property type="match status" value="1"/>
</dbReference>